<evidence type="ECO:0000256" key="19">
    <source>
        <dbReference type="ARBA" id="ARBA00022679"/>
    </source>
</evidence>
<dbReference type="GO" id="GO:0046872">
    <property type="term" value="F:metal ion binding"/>
    <property type="evidence" value="ECO:0007669"/>
    <property type="project" value="UniProtKB-KW"/>
</dbReference>
<dbReference type="PRINTS" id="PR00109">
    <property type="entry name" value="TYRKINASE"/>
</dbReference>
<dbReference type="InterPro" id="IPR011009">
    <property type="entry name" value="Kinase-like_dom_sf"/>
</dbReference>
<keyword evidence="32" id="KW-0968">Cytoplasmic vesicle</keyword>
<dbReference type="GO" id="GO:0005634">
    <property type="term" value="C:nucleus"/>
    <property type="evidence" value="ECO:0007669"/>
    <property type="project" value="UniProtKB-SubCell"/>
</dbReference>
<reference evidence="44" key="1">
    <citation type="submission" date="2020-04" db="EMBL/GenBank/DDBJ databases">
        <authorList>
            <person name="Neveu A P."/>
        </authorList>
    </citation>
    <scope>NUCLEOTIDE SEQUENCE</scope>
    <source>
        <tissue evidence="44">Whole embryo</tissue>
    </source>
</reference>
<comment type="similarity">
    <text evidence="35">Belongs to the protein kinase superfamily. Tyr protein kinase family.</text>
</comment>
<dbReference type="CDD" id="cd09539">
    <property type="entry name" value="SAM_TNK-like"/>
    <property type="match status" value="1"/>
</dbReference>
<evidence type="ECO:0000259" key="42">
    <source>
        <dbReference type="PROSITE" id="PS50011"/>
    </source>
</evidence>
<dbReference type="AlphaFoldDB" id="A0A6F9DVV1"/>
<evidence type="ECO:0000256" key="26">
    <source>
        <dbReference type="ARBA" id="ARBA00022843"/>
    </source>
</evidence>
<dbReference type="GO" id="GO:0030136">
    <property type="term" value="C:clathrin-coated vesicle"/>
    <property type="evidence" value="ECO:0007669"/>
    <property type="project" value="UniProtKB-SubCell"/>
</dbReference>
<dbReference type="InterPro" id="IPR050198">
    <property type="entry name" value="Non-receptor_tyrosine_kinases"/>
</dbReference>
<feature type="compositionally biased region" description="Polar residues" evidence="40">
    <location>
        <begin position="916"/>
        <end position="937"/>
    </location>
</feature>
<dbReference type="PROSITE" id="PS50002">
    <property type="entry name" value="SH3"/>
    <property type="match status" value="1"/>
</dbReference>
<dbReference type="GO" id="GO:0004715">
    <property type="term" value="F:non-membrane spanning protein tyrosine kinase activity"/>
    <property type="evidence" value="ECO:0007669"/>
    <property type="project" value="UniProtKB-EC"/>
</dbReference>
<evidence type="ECO:0000256" key="21">
    <source>
        <dbReference type="ARBA" id="ARBA00022741"/>
    </source>
</evidence>
<keyword evidence="30" id="KW-0168">Coated pit</keyword>
<organism evidence="44">
    <name type="scientific">Phallusia mammillata</name>
    <dbReference type="NCBI Taxonomy" id="59560"/>
    <lineage>
        <taxon>Eukaryota</taxon>
        <taxon>Metazoa</taxon>
        <taxon>Chordata</taxon>
        <taxon>Tunicata</taxon>
        <taxon>Ascidiacea</taxon>
        <taxon>Phlebobranchia</taxon>
        <taxon>Ascidiidae</taxon>
        <taxon>Phallusia</taxon>
    </lineage>
</organism>
<feature type="compositionally biased region" description="Polar residues" evidence="40">
    <location>
        <begin position="1049"/>
        <end position="1060"/>
    </location>
</feature>
<evidence type="ECO:0000256" key="10">
    <source>
        <dbReference type="ARBA" id="ARBA00011903"/>
    </source>
</evidence>
<dbReference type="Pfam" id="PF22931">
    <property type="entry name" value="SAM_TNK"/>
    <property type="match status" value="1"/>
</dbReference>
<dbReference type="InterPro" id="IPR015940">
    <property type="entry name" value="UBA"/>
</dbReference>
<keyword evidence="20" id="KW-0479">Metal-binding</keyword>
<evidence type="ECO:0000256" key="25">
    <source>
        <dbReference type="ARBA" id="ARBA00022842"/>
    </source>
</evidence>
<evidence type="ECO:0000256" key="14">
    <source>
        <dbReference type="ARBA" id="ARBA00022481"/>
    </source>
</evidence>
<dbReference type="Gene3D" id="4.10.680.10">
    <property type="entry name" value="Cdc42-like binding domain"/>
    <property type="match status" value="1"/>
</dbReference>
<dbReference type="FunFam" id="1.10.510.10:FF:000080">
    <property type="entry name" value="Putative activated CDC42 kinase 1"/>
    <property type="match status" value="1"/>
</dbReference>
<evidence type="ECO:0000256" key="39">
    <source>
        <dbReference type="PROSITE-ProRule" id="PRU10141"/>
    </source>
</evidence>
<dbReference type="InterPro" id="IPR015116">
    <property type="entry name" value="Cdc42-bd-like"/>
</dbReference>
<evidence type="ECO:0000256" key="13">
    <source>
        <dbReference type="ARBA" id="ARBA00022475"/>
    </source>
</evidence>
<keyword evidence="31" id="KW-0539">Nucleus</keyword>
<keyword evidence="27" id="KW-0965">Cell junction</keyword>
<comment type="cofactor">
    <cofactor evidence="1">
        <name>Mg(2+)</name>
        <dbReference type="ChEBI" id="CHEBI:18420"/>
    </cofactor>
</comment>
<evidence type="ECO:0000256" key="9">
    <source>
        <dbReference type="ARBA" id="ARBA00004600"/>
    </source>
</evidence>
<evidence type="ECO:0000313" key="44">
    <source>
        <dbReference type="EMBL" id="CAB3267143.1"/>
    </source>
</evidence>
<keyword evidence="16" id="KW-0723">Serine/threonine-protein kinase</keyword>
<evidence type="ECO:0000256" key="35">
    <source>
        <dbReference type="ARBA" id="ARBA00060742"/>
    </source>
</evidence>
<dbReference type="InterPro" id="IPR020635">
    <property type="entry name" value="Tyr_kinase_cat_dom"/>
</dbReference>
<dbReference type="FunFam" id="4.10.680.10:FF:000001">
    <property type="entry name" value="activated CDC42 kinase 1 isoform X1"/>
    <property type="match status" value="1"/>
</dbReference>
<dbReference type="InterPro" id="IPR000719">
    <property type="entry name" value="Prot_kinase_dom"/>
</dbReference>
<feature type="region of interest" description="Disordered" evidence="40">
    <location>
        <begin position="665"/>
        <end position="723"/>
    </location>
</feature>
<evidence type="ECO:0000256" key="7">
    <source>
        <dbReference type="ARBA" id="ARBA00004514"/>
    </source>
</evidence>
<feature type="compositionally biased region" description="Polar residues" evidence="40">
    <location>
        <begin position="1026"/>
        <end position="1041"/>
    </location>
</feature>
<keyword evidence="25" id="KW-0460">Magnesium</keyword>
<keyword evidence="15" id="KW-0963">Cytoplasm</keyword>
<gene>
    <name evidence="44" type="primary">Tnk2</name>
</gene>
<feature type="region of interest" description="Disordered" evidence="40">
    <location>
        <begin position="448"/>
        <end position="653"/>
    </location>
</feature>
<evidence type="ECO:0000256" key="11">
    <source>
        <dbReference type="ARBA" id="ARBA00012513"/>
    </source>
</evidence>
<dbReference type="SUPFAM" id="SSF56112">
    <property type="entry name" value="Protein kinase-like (PK-like)"/>
    <property type="match status" value="1"/>
</dbReference>
<dbReference type="GO" id="GO:0030659">
    <property type="term" value="C:cytoplasmic vesicle membrane"/>
    <property type="evidence" value="ECO:0007669"/>
    <property type="project" value="UniProtKB-SubCell"/>
</dbReference>
<keyword evidence="26" id="KW-0832">Ubl conjugation</keyword>
<dbReference type="InterPro" id="IPR036028">
    <property type="entry name" value="SH3-like_dom_sf"/>
</dbReference>
<keyword evidence="17" id="KW-0597">Phosphoprotein</keyword>
<evidence type="ECO:0000256" key="28">
    <source>
        <dbReference type="ARBA" id="ARBA00023136"/>
    </source>
</evidence>
<evidence type="ECO:0000256" key="16">
    <source>
        <dbReference type="ARBA" id="ARBA00022527"/>
    </source>
</evidence>
<dbReference type="EMBL" id="LR791281">
    <property type="protein sequence ID" value="CAB3267143.1"/>
    <property type="molecule type" value="mRNA"/>
</dbReference>
<feature type="compositionally biased region" description="Basic and acidic residues" evidence="40">
    <location>
        <begin position="502"/>
        <end position="515"/>
    </location>
</feature>
<dbReference type="Gene3D" id="1.10.510.10">
    <property type="entry name" value="Transferase(Phosphotransferase) domain 1"/>
    <property type="match status" value="1"/>
</dbReference>
<evidence type="ECO:0000259" key="41">
    <source>
        <dbReference type="PROSITE" id="PS50002"/>
    </source>
</evidence>
<dbReference type="PROSITE" id="PS00109">
    <property type="entry name" value="PROTEIN_KINASE_TYR"/>
    <property type="match status" value="1"/>
</dbReference>
<name>A0A6F9DVV1_9ASCI</name>
<keyword evidence="21 39" id="KW-0547">Nucleotide-binding</keyword>
<comment type="subcellular location">
    <subcellularLocation>
        <location evidence="8">Cell junction</location>
        <location evidence="8">Adherens junction</location>
    </subcellularLocation>
    <subcellularLocation>
        <location evidence="6">Cell membrane</location>
    </subcellularLocation>
    <subcellularLocation>
        <location evidence="7">Cytoplasm</location>
        <location evidence="7">Cytosol</location>
    </subcellularLocation>
    <subcellularLocation>
        <location evidence="5">Cytoplasmic vesicle membrane</location>
        <topology evidence="5">Peripheral membrane protein</topology>
        <orientation evidence="5">Cytoplasmic side</orientation>
    </subcellularLocation>
    <subcellularLocation>
        <location evidence="3">Cytoplasmic vesicle</location>
        <location evidence="3">Clathrin-coated vesicle</location>
    </subcellularLocation>
    <subcellularLocation>
        <location evidence="4">Endosome</location>
    </subcellularLocation>
    <subcellularLocation>
        <location evidence="9">Membrane</location>
        <location evidence="9">Clathrin-coated pit</location>
    </subcellularLocation>
    <subcellularLocation>
        <location evidence="2">Nucleus</location>
    </subcellularLocation>
</comment>
<evidence type="ECO:0000256" key="40">
    <source>
        <dbReference type="SAM" id="MobiDB-lite"/>
    </source>
</evidence>
<evidence type="ECO:0000256" key="34">
    <source>
        <dbReference type="ARBA" id="ARBA00048679"/>
    </source>
</evidence>
<evidence type="ECO:0000256" key="24">
    <source>
        <dbReference type="ARBA" id="ARBA00022840"/>
    </source>
</evidence>
<feature type="domain" description="SH3" evidence="41">
    <location>
        <begin position="370"/>
        <end position="430"/>
    </location>
</feature>
<dbReference type="CDD" id="cd05040">
    <property type="entry name" value="PTKc_Ack_like"/>
    <property type="match status" value="1"/>
</dbReference>
<evidence type="ECO:0000256" key="5">
    <source>
        <dbReference type="ARBA" id="ARBA00004180"/>
    </source>
</evidence>
<evidence type="ECO:0000256" key="33">
    <source>
        <dbReference type="ARBA" id="ARBA00047899"/>
    </source>
</evidence>
<dbReference type="GO" id="GO:0005829">
    <property type="term" value="C:cytosol"/>
    <property type="evidence" value="ECO:0007669"/>
    <property type="project" value="UniProtKB-SubCell"/>
</dbReference>
<evidence type="ECO:0000256" key="4">
    <source>
        <dbReference type="ARBA" id="ARBA00004177"/>
    </source>
</evidence>
<dbReference type="PROSITE" id="PS50011">
    <property type="entry name" value="PROTEIN_KINASE_DOM"/>
    <property type="match status" value="1"/>
</dbReference>
<evidence type="ECO:0000256" key="27">
    <source>
        <dbReference type="ARBA" id="ARBA00022949"/>
    </source>
</evidence>
<dbReference type="InterPro" id="IPR049587">
    <property type="entry name" value="TNK-like_SAM"/>
</dbReference>
<dbReference type="PANTHER" id="PTHR24418">
    <property type="entry name" value="TYROSINE-PROTEIN KINASE"/>
    <property type="match status" value="1"/>
</dbReference>
<dbReference type="InterPro" id="IPR001452">
    <property type="entry name" value="SH3_domain"/>
</dbReference>
<evidence type="ECO:0000256" key="1">
    <source>
        <dbReference type="ARBA" id="ARBA00001946"/>
    </source>
</evidence>
<evidence type="ECO:0000256" key="8">
    <source>
        <dbReference type="ARBA" id="ARBA00004536"/>
    </source>
</evidence>
<feature type="binding site" evidence="39">
    <location>
        <position position="141"/>
    </location>
    <ligand>
        <name>ATP</name>
        <dbReference type="ChEBI" id="CHEBI:30616"/>
    </ligand>
</feature>
<evidence type="ECO:0000256" key="18">
    <source>
        <dbReference type="ARBA" id="ARBA00022583"/>
    </source>
</evidence>
<keyword evidence="18" id="KW-0254">Endocytosis</keyword>
<dbReference type="GO" id="GO:0005768">
    <property type="term" value="C:endosome"/>
    <property type="evidence" value="ECO:0007669"/>
    <property type="project" value="UniProtKB-SubCell"/>
</dbReference>
<dbReference type="InterPro" id="IPR017441">
    <property type="entry name" value="Protein_kinase_ATP_BS"/>
</dbReference>
<evidence type="ECO:0000256" key="30">
    <source>
        <dbReference type="ARBA" id="ARBA00023176"/>
    </source>
</evidence>
<dbReference type="CDD" id="cd14328">
    <property type="entry name" value="UBA_TNK1"/>
    <property type="match status" value="1"/>
</dbReference>
<dbReference type="GO" id="GO:0005886">
    <property type="term" value="C:plasma membrane"/>
    <property type="evidence" value="ECO:0007669"/>
    <property type="project" value="UniProtKB-SubCell"/>
</dbReference>
<dbReference type="FunFam" id="3.30.200.20:FF:000107">
    <property type="entry name" value="Putative activated CDC42 kinase 1"/>
    <property type="match status" value="1"/>
</dbReference>
<keyword evidence="22" id="KW-0967">Endosome</keyword>
<evidence type="ECO:0000256" key="29">
    <source>
        <dbReference type="ARBA" id="ARBA00023137"/>
    </source>
</evidence>
<dbReference type="InterPro" id="IPR055175">
    <property type="entry name" value="ACK/TNK-like_SAM"/>
</dbReference>
<dbReference type="InterPro" id="IPR008266">
    <property type="entry name" value="Tyr_kinase_AS"/>
</dbReference>
<feature type="compositionally biased region" description="Acidic residues" evidence="40">
    <location>
        <begin position="490"/>
        <end position="501"/>
    </location>
</feature>
<dbReference type="GO" id="GO:0004674">
    <property type="term" value="F:protein serine/threonine kinase activity"/>
    <property type="evidence" value="ECO:0007669"/>
    <property type="project" value="UniProtKB-KW"/>
</dbReference>
<feature type="domain" description="Protein kinase" evidence="42">
    <location>
        <begin position="109"/>
        <end position="371"/>
    </location>
</feature>
<evidence type="ECO:0000256" key="38">
    <source>
        <dbReference type="PROSITE-ProRule" id="PRU00192"/>
    </source>
</evidence>
<comment type="catalytic activity">
    <reaction evidence="33">
        <text>L-threonyl-[protein] + ATP = O-phospho-L-threonyl-[protein] + ADP + H(+)</text>
        <dbReference type="Rhea" id="RHEA:46608"/>
        <dbReference type="Rhea" id="RHEA-COMP:11060"/>
        <dbReference type="Rhea" id="RHEA-COMP:11605"/>
        <dbReference type="ChEBI" id="CHEBI:15378"/>
        <dbReference type="ChEBI" id="CHEBI:30013"/>
        <dbReference type="ChEBI" id="CHEBI:30616"/>
        <dbReference type="ChEBI" id="CHEBI:61977"/>
        <dbReference type="ChEBI" id="CHEBI:456216"/>
        <dbReference type="EC" id="2.7.11.1"/>
    </reaction>
</comment>
<keyword evidence="23 44" id="KW-0418">Kinase</keyword>
<dbReference type="GO" id="GO:0005912">
    <property type="term" value="C:adherens junction"/>
    <property type="evidence" value="ECO:0007669"/>
    <property type="project" value="UniProtKB-SubCell"/>
</dbReference>
<comment type="catalytic activity">
    <reaction evidence="34">
        <text>L-seryl-[protein] + ATP = O-phospho-L-seryl-[protein] + ADP + H(+)</text>
        <dbReference type="Rhea" id="RHEA:17989"/>
        <dbReference type="Rhea" id="RHEA-COMP:9863"/>
        <dbReference type="Rhea" id="RHEA-COMP:11604"/>
        <dbReference type="ChEBI" id="CHEBI:15378"/>
        <dbReference type="ChEBI" id="CHEBI:29999"/>
        <dbReference type="ChEBI" id="CHEBI:30616"/>
        <dbReference type="ChEBI" id="CHEBI:83421"/>
        <dbReference type="ChEBI" id="CHEBI:456216"/>
        <dbReference type="EC" id="2.7.11.1"/>
    </reaction>
</comment>
<evidence type="ECO:0000256" key="17">
    <source>
        <dbReference type="ARBA" id="ARBA00022553"/>
    </source>
</evidence>
<feature type="region of interest" description="Disordered" evidence="40">
    <location>
        <begin position="965"/>
        <end position="1068"/>
    </location>
</feature>
<evidence type="ECO:0000256" key="23">
    <source>
        <dbReference type="ARBA" id="ARBA00022777"/>
    </source>
</evidence>
<keyword evidence="12 38" id="KW-0728">SH3 domain</keyword>
<dbReference type="GO" id="GO:0005524">
    <property type="term" value="F:ATP binding"/>
    <property type="evidence" value="ECO:0007669"/>
    <property type="project" value="UniProtKB-UniRule"/>
</dbReference>
<evidence type="ECO:0000259" key="43">
    <source>
        <dbReference type="PROSITE" id="PS50030"/>
    </source>
</evidence>
<feature type="region of interest" description="Disordered" evidence="40">
    <location>
        <begin position="837"/>
        <end position="937"/>
    </location>
</feature>
<dbReference type="EC" id="2.7.11.1" evidence="11"/>
<evidence type="ECO:0000256" key="6">
    <source>
        <dbReference type="ARBA" id="ARBA00004236"/>
    </source>
</evidence>
<proteinExistence type="evidence at transcript level"/>
<dbReference type="PROSITE" id="PS50030">
    <property type="entry name" value="UBA"/>
    <property type="match status" value="1"/>
</dbReference>
<dbReference type="GO" id="GO:0005905">
    <property type="term" value="C:clathrin-coated pit"/>
    <property type="evidence" value="ECO:0007669"/>
    <property type="project" value="UniProtKB-SubCell"/>
</dbReference>
<keyword evidence="19" id="KW-0808">Transferase</keyword>
<dbReference type="Pfam" id="PF09027">
    <property type="entry name" value="GTPase_binding"/>
    <property type="match status" value="1"/>
</dbReference>
<evidence type="ECO:0000256" key="3">
    <source>
        <dbReference type="ARBA" id="ARBA00004132"/>
    </source>
</evidence>
<dbReference type="PROSITE" id="PS00107">
    <property type="entry name" value="PROTEIN_KINASE_ATP"/>
    <property type="match status" value="1"/>
</dbReference>
<evidence type="ECO:0000256" key="32">
    <source>
        <dbReference type="ARBA" id="ARBA00023329"/>
    </source>
</evidence>
<accession>A0A6F9DVV1</accession>
<dbReference type="SMART" id="SM00219">
    <property type="entry name" value="TyrKc"/>
    <property type="match status" value="1"/>
</dbReference>
<feature type="compositionally biased region" description="Low complexity" evidence="40">
    <location>
        <begin position="884"/>
        <end position="901"/>
    </location>
</feature>
<evidence type="ECO:0000256" key="36">
    <source>
        <dbReference type="ARBA" id="ARBA00072244"/>
    </source>
</evidence>
<feature type="region of interest" description="Disordered" evidence="40">
    <location>
        <begin position="740"/>
        <end position="761"/>
    </location>
</feature>
<keyword evidence="24 39" id="KW-0067">ATP-binding</keyword>
<evidence type="ECO:0000256" key="22">
    <source>
        <dbReference type="ARBA" id="ARBA00022753"/>
    </source>
</evidence>
<dbReference type="EC" id="2.7.10.2" evidence="10"/>
<dbReference type="Pfam" id="PF07714">
    <property type="entry name" value="PK_Tyr_Ser-Thr"/>
    <property type="match status" value="1"/>
</dbReference>
<feature type="compositionally biased region" description="Pro residues" evidence="40">
    <location>
        <begin position="1001"/>
        <end position="1010"/>
    </location>
</feature>
<evidence type="ECO:0000256" key="31">
    <source>
        <dbReference type="ARBA" id="ARBA00023242"/>
    </source>
</evidence>
<feature type="compositionally biased region" description="Polar residues" evidence="40">
    <location>
        <begin position="744"/>
        <end position="753"/>
    </location>
</feature>
<protein>
    <recommendedName>
        <fullName evidence="36">Activated CDC42 kinase 1</fullName>
        <ecNumber evidence="10">2.7.10.2</ecNumber>
        <ecNumber evidence="11">2.7.11.1</ecNumber>
    </recommendedName>
    <alternativeName>
        <fullName evidence="37">Tyrosine kinase non-receptor protein 2</fullName>
    </alternativeName>
</protein>
<keyword evidence="29" id="KW-0829">Tyrosine-protein kinase</keyword>
<dbReference type="Pfam" id="PF00018">
    <property type="entry name" value="SH3_1"/>
    <property type="match status" value="1"/>
</dbReference>
<dbReference type="SUPFAM" id="SSF50044">
    <property type="entry name" value="SH3-domain"/>
    <property type="match status" value="1"/>
</dbReference>
<evidence type="ECO:0000256" key="37">
    <source>
        <dbReference type="ARBA" id="ARBA00077194"/>
    </source>
</evidence>
<feature type="compositionally biased region" description="Polar residues" evidence="40">
    <location>
        <begin position="697"/>
        <end position="708"/>
    </location>
</feature>
<feature type="compositionally biased region" description="Polar residues" evidence="40">
    <location>
        <begin position="607"/>
        <end position="620"/>
    </location>
</feature>
<keyword evidence="28" id="KW-0472">Membrane</keyword>
<dbReference type="InterPro" id="IPR037085">
    <property type="entry name" value="Cdc42-bd-like_dom_sf"/>
</dbReference>
<evidence type="ECO:0000256" key="20">
    <source>
        <dbReference type="ARBA" id="ARBA00022723"/>
    </source>
</evidence>
<dbReference type="GO" id="GO:0006897">
    <property type="term" value="P:endocytosis"/>
    <property type="evidence" value="ECO:0007669"/>
    <property type="project" value="UniProtKB-KW"/>
</dbReference>
<dbReference type="Gene3D" id="3.30.200.20">
    <property type="entry name" value="Phosphorylase Kinase, domain 1"/>
    <property type="match status" value="1"/>
</dbReference>
<evidence type="ECO:0000256" key="12">
    <source>
        <dbReference type="ARBA" id="ARBA00022443"/>
    </source>
</evidence>
<dbReference type="InterPro" id="IPR001245">
    <property type="entry name" value="Ser-Thr/Tyr_kinase_cat_dom"/>
</dbReference>
<evidence type="ECO:0000256" key="2">
    <source>
        <dbReference type="ARBA" id="ARBA00004123"/>
    </source>
</evidence>
<keyword evidence="13" id="KW-1003">Cell membrane</keyword>
<keyword evidence="14" id="KW-0488">Methylation</keyword>
<evidence type="ECO:0000256" key="15">
    <source>
        <dbReference type="ARBA" id="ARBA00022490"/>
    </source>
</evidence>
<sequence>MCAARLDGTTWLRQLLVDVQLGQFYLKLRDELQVTQLSHFDFVKGEDLDKIGLGKPAQRRLLDAVKKARAAQKKSWFKKKTGADGQPASSSSSLVPGFGLTCFISEKEITLQEKLGDGSFGVVRKGEWTPPSGATIKVAVKCLKQDMLHDTNVFDDFIKEVNTMHMLDHPNLIRLYGIVISSPMKMVTELAPLGSLLDRLRKYESHVIFTLCEWAVQIAVGMAYLEHKHFIHRDLAARNILLASAERVKIGDFGLMRALDTKDDHYVMREKRKVPFAWCAPESLRKRQFSHASDVWMYGVTLWEMFTFGQEPWLSYSGIQILHKIEREGERLSQPDNCPDSMYYIMRKCWSLRATERPTFSAIKESVSKALPRELQATTAFSEPGRLKISKGDSITVIKGRAENSWWRGQNKRTLEVGTFPRKIAHNLSDDFGSSDISLPLKHSFVHTGHGSIDPEQSWGDPDKIDELYLNNPMEPPDLIDMTTVLDEVERAEEEREEQEQEERRKGRSRDRTKEPSAAPAETETPFEPSDKKSYQQTTKLQKPNKKAAFRPKWQTPSKSKTATKNEDDDSTPPSDLHSPPANSPQIPAQVDTRTRSKSARLPLPASCQTTGGSAPTSPSAILDRRSPPGELPSPIKPLDSMANPFGSMPEVRTDENCNREWKHTFDKSQDSPPFVASFPRYDPVAPDPVTRDDVFSRSSPTWSNGGADNSWDKRFPTSVGESDDGTVKLLKALKLSSLQQQAMKDSQSSPAQQFGGDEFEDLKNEMMKQYGFVGLQGAVAFAPRTESGATMDSLSSMSSSTSSLVTSSAERTAAPFEPVRTFCDEHKSTVTTWSTDFQTDSHAPSSAAIPRRAFSTSAKEVKWSEIPPLIPPREPVRHPRSSPPQRHSSTPSPTSTSPVTMGTKTPSPVPPTSRPKYQTQSSTTTVFSALPPSMTSSNPVILPIMKDGKQESHTHYYLLPESKSAAAKNQRSQQKYEPANGIARPTPSARVAPFNRSTGAPPPRPPPPTSTTFTPFTASLAPERSSPNHLSPLSTSNPASTYPPRRNAVSQSTNSSFHARSTPRYSEMGRGEKVVAVQGEVFGVTDEECRSALRLNEWDVPKTINYLKVEQLFRIGVAPRDVCQHILQSTSWNLQTASRVLLEQHCRR</sequence>
<feature type="domain" description="UBA" evidence="43">
    <location>
        <begin position="1100"/>
        <end position="1145"/>
    </location>
</feature>